<feature type="compositionally biased region" description="Low complexity" evidence="3">
    <location>
        <begin position="1"/>
        <end position="12"/>
    </location>
</feature>
<dbReference type="OrthoDB" id="272077at2759"/>
<feature type="compositionally biased region" description="Acidic residues" evidence="3">
    <location>
        <begin position="71"/>
        <end position="85"/>
    </location>
</feature>
<sequence>MSAAQTQTQIQAPPLSYEPTSRISSMASRDFLNNGNGSGDQPHFEQRPPRSRSRPPPLPAVSAQQQPFDQYDQDDEPPSPQDGDDFFTSHADPRHSFAPQSMAASQSVRAPSPPPGPILDHSHLRPGNQASLLSHERTLELYRANAKKTQDPDLQFEFAVFMIDASKSLPVPVQTPGNVMEVERAIEKREDLVKEATNLLKRLADRGHPASQYFLADCYANGLGTTKNRQDFDRAFPLFILAAKHGHPDAAYRAGTCCENGWGCRRESAKALTFFRKAGAALHPGAMYRLGIAELNGELGLSKRPKEGVKWLKRSAEHATAEFPHALHELALLHERGIDNVLFVDFEYSIELLAQAAELGYAPSAYRLGECYEYGKMGCPQDPALSIHYYNIAAQQNHRDSCFALTAWYLVGSPGVLPQSDTEAFLWAKKAADAGLAKAMYAVGYFFEVGIGTPANIPEAIDFYKRAADLGDKRATQRLKSSADAPMRRPGGPGSVLHRDRSDILSHSSSDKGGKDKDCVIM</sequence>
<keyword evidence="5" id="KW-1185">Reference proteome</keyword>
<reference evidence="5" key="2">
    <citation type="submission" date="2015-01" db="EMBL/GenBank/DDBJ databases">
        <title>Evolutionary Origins and Diversification of the Mycorrhizal Mutualists.</title>
        <authorList>
            <consortium name="DOE Joint Genome Institute"/>
            <consortium name="Mycorrhizal Genomics Consortium"/>
            <person name="Kohler A."/>
            <person name="Kuo A."/>
            <person name="Nagy L.G."/>
            <person name="Floudas D."/>
            <person name="Copeland A."/>
            <person name="Barry K.W."/>
            <person name="Cichocki N."/>
            <person name="Veneault-Fourrey C."/>
            <person name="LaButti K."/>
            <person name="Lindquist E.A."/>
            <person name="Lipzen A."/>
            <person name="Lundell T."/>
            <person name="Morin E."/>
            <person name="Murat C."/>
            <person name="Riley R."/>
            <person name="Ohm R."/>
            <person name="Sun H."/>
            <person name="Tunlid A."/>
            <person name="Henrissat B."/>
            <person name="Grigoriev I.V."/>
            <person name="Hibbett D.S."/>
            <person name="Martin F."/>
        </authorList>
    </citation>
    <scope>NUCLEOTIDE SEQUENCE [LARGE SCALE GENOMIC DNA]</scope>
    <source>
        <strain evidence="5">F 1598</strain>
    </source>
</reference>
<dbReference type="Gene3D" id="1.25.40.10">
    <property type="entry name" value="Tetratricopeptide repeat domain"/>
    <property type="match status" value="2"/>
</dbReference>
<evidence type="ECO:0000256" key="2">
    <source>
        <dbReference type="SAM" id="Coils"/>
    </source>
</evidence>
<keyword evidence="1" id="KW-0677">Repeat</keyword>
<protein>
    <recommendedName>
        <fullName evidence="6">HCP-like protein</fullName>
    </recommendedName>
</protein>
<dbReference type="HOGENOM" id="CLU_000288_126_3_1"/>
<reference evidence="4 5" key="1">
    <citation type="submission" date="2014-04" db="EMBL/GenBank/DDBJ databases">
        <authorList>
            <consortium name="DOE Joint Genome Institute"/>
            <person name="Kuo A."/>
            <person name="Tarkka M."/>
            <person name="Buscot F."/>
            <person name="Kohler A."/>
            <person name="Nagy L.G."/>
            <person name="Floudas D."/>
            <person name="Copeland A."/>
            <person name="Barry K.W."/>
            <person name="Cichocki N."/>
            <person name="Veneault-Fourrey C."/>
            <person name="LaButti K."/>
            <person name="Lindquist E.A."/>
            <person name="Lipzen A."/>
            <person name="Lundell T."/>
            <person name="Morin E."/>
            <person name="Murat C."/>
            <person name="Sun H."/>
            <person name="Tunlid A."/>
            <person name="Henrissat B."/>
            <person name="Grigoriev I.V."/>
            <person name="Hibbett D.S."/>
            <person name="Martin F."/>
            <person name="Nordberg H.P."/>
            <person name="Cantor M.N."/>
            <person name="Hua S.X."/>
        </authorList>
    </citation>
    <scope>NUCLEOTIDE SEQUENCE [LARGE SCALE GENOMIC DNA]</scope>
    <source>
        <strain evidence="4 5">F 1598</strain>
    </source>
</reference>
<gene>
    <name evidence="4" type="ORF">PILCRDRAFT_813919</name>
</gene>
<feature type="region of interest" description="Disordered" evidence="3">
    <location>
        <begin position="476"/>
        <end position="522"/>
    </location>
</feature>
<dbReference type="STRING" id="765440.A0A0C3BQZ9"/>
<dbReference type="AlphaFoldDB" id="A0A0C3BQZ9"/>
<feature type="region of interest" description="Disordered" evidence="3">
    <location>
        <begin position="1"/>
        <end position="126"/>
    </location>
</feature>
<dbReference type="SUPFAM" id="SSF81901">
    <property type="entry name" value="HCP-like"/>
    <property type="match status" value="1"/>
</dbReference>
<feature type="compositionally biased region" description="Polar residues" evidence="3">
    <location>
        <begin position="98"/>
        <end position="109"/>
    </location>
</feature>
<dbReference type="PANTHER" id="PTHR46430:SF1">
    <property type="entry name" value="CHITIN SYNTHASE REGULATOR SKT5-RELATED"/>
    <property type="match status" value="1"/>
</dbReference>
<name>A0A0C3BQZ9_PILCF</name>
<dbReference type="PANTHER" id="PTHR46430">
    <property type="entry name" value="PROTEIN SKT5-RELATED"/>
    <property type="match status" value="1"/>
</dbReference>
<dbReference type="InterPro" id="IPR011990">
    <property type="entry name" value="TPR-like_helical_dom_sf"/>
</dbReference>
<feature type="compositionally biased region" description="Polar residues" evidence="3">
    <location>
        <begin position="18"/>
        <end position="35"/>
    </location>
</feature>
<dbReference type="Pfam" id="PF08238">
    <property type="entry name" value="Sel1"/>
    <property type="match status" value="7"/>
</dbReference>
<keyword evidence="2" id="KW-0175">Coiled coil</keyword>
<evidence type="ECO:0000313" key="4">
    <source>
        <dbReference type="EMBL" id="KIM88918.1"/>
    </source>
</evidence>
<dbReference type="SMART" id="SM00671">
    <property type="entry name" value="SEL1"/>
    <property type="match status" value="7"/>
</dbReference>
<dbReference type="InterPro" id="IPR051726">
    <property type="entry name" value="Chitin_Synth_Reg"/>
</dbReference>
<accession>A0A0C3BQZ9</accession>
<dbReference type="EMBL" id="KN832976">
    <property type="protein sequence ID" value="KIM88918.1"/>
    <property type="molecule type" value="Genomic_DNA"/>
</dbReference>
<dbReference type="Proteomes" id="UP000054166">
    <property type="component" value="Unassembled WGS sequence"/>
</dbReference>
<proteinExistence type="predicted"/>
<dbReference type="FunCoup" id="A0A0C3BQZ9">
    <property type="interactions" value="7"/>
</dbReference>
<organism evidence="4 5">
    <name type="scientific">Piloderma croceum (strain F 1598)</name>
    <dbReference type="NCBI Taxonomy" id="765440"/>
    <lineage>
        <taxon>Eukaryota</taxon>
        <taxon>Fungi</taxon>
        <taxon>Dikarya</taxon>
        <taxon>Basidiomycota</taxon>
        <taxon>Agaricomycotina</taxon>
        <taxon>Agaricomycetes</taxon>
        <taxon>Agaricomycetidae</taxon>
        <taxon>Atheliales</taxon>
        <taxon>Atheliaceae</taxon>
        <taxon>Piloderma</taxon>
    </lineage>
</organism>
<evidence type="ECO:0000256" key="3">
    <source>
        <dbReference type="SAM" id="MobiDB-lite"/>
    </source>
</evidence>
<feature type="compositionally biased region" description="Basic and acidic residues" evidence="3">
    <location>
        <begin position="497"/>
        <end position="522"/>
    </location>
</feature>
<dbReference type="InParanoid" id="A0A0C3BQZ9"/>
<feature type="coiled-coil region" evidence="2">
    <location>
        <begin position="179"/>
        <end position="206"/>
    </location>
</feature>
<evidence type="ECO:0000313" key="5">
    <source>
        <dbReference type="Proteomes" id="UP000054166"/>
    </source>
</evidence>
<dbReference type="InterPro" id="IPR006597">
    <property type="entry name" value="Sel1-like"/>
</dbReference>
<evidence type="ECO:0008006" key="6">
    <source>
        <dbReference type="Google" id="ProtNLM"/>
    </source>
</evidence>
<evidence type="ECO:0000256" key="1">
    <source>
        <dbReference type="ARBA" id="ARBA00022737"/>
    </source>
</evidence>